<keyword evidence="3" id="KW-1185">Reference proteome</keyword>
<accession>A0A8T3A9P6</accession>
<comment type="caution">
    <text evidence="2">The sequence shown here is derived from an EMBL/GenBank/DDBJ whole genome shotgun (WGS) entry which is preliminary data.</text>
</comment>
<dbReference type="Proteomes" id="UP000829196">
    <property type="component" value="Unassembled WGS sequence"/>
</dbReference>
<evidence type="ECO:0000313" key="2">
    <source>
        <dbReference type="EMBL" id="KAI0489273.1"/>
    </source>
</evidence>
<protein>
    <submittedName>
        <fullName evidence="2">Uncharacterized protein</fullName>
    </submittedName>
</protein>
<reference evidence="2" key="1">
    <citation type="journal article" date="2022" name="Front. Genet.">
        <title>Chromosome-Scale Assembly of the Dendrobium nobile Genome Provides Insights Into the Molecular Mechanism of the Biosynthesis of the Medicinal Active Ingredient of Dendrobium.</title>
        <authorList>
            <person name="Xu Q."/>
            <person name="Niu S.-C."/>
            <person name="Li K.-L."/>
            <person name="Zheng P.-J."/>
            <person name="Zhang X.-J."/>
            <person name="Jia Y."/>
            <person name="Liu Y."/>
            <person name="Niu Y.-X."/>
            <person name="Yu L.-H."/>
            <person name="Chen D.-F."/>
            <person name="Zhang G.-Q."/>
        </authorList>
    </citation>
    <scope>NUCLEOTIDE SEQUENCE</scope>
    <source>
        <tissue evidence="2">Leaf</tissue>
    </source>
</reference>
<organism evidence="2 3">
    <name type="scientific">Dendrobium nobile</name>
    <name type="common">Orchid</name>
    <dbReference type="NCBI Taxonomy" id="94219"/>
    <lineage>
        <taxon>Eukaryota</taxon>
        <taxon>Viridiplantae</taxon>
        <taxon>Streptophyta</taxon>
        <taxon>Embryophyta</taxon>
        <taxon>Tracheophyta</taxon>
        <taxon>Spermatophyta</taxon>
        <taxon>Magnoliopsida</taxon>
        <taxon>Liliopsida</taxon>
        <taxon>Asparagales</taxon>
        <taxon>Orchidaceae</taxon>
        <taxon>Epidendroideae</taxon>
        <taxon>Malaxideae</taxon>
        <taxon>Dendrobiinae</taxon>
        <taxon>Dendrobium</taxon>
    </lineage>
</organism>
<name>A0A8T3A9P6_DENNO</name>
<dbReference type="AlphaFoldDB" id="A0A8T3A9P6"/>
<sequence>MQASKRQKRFFFGGEFKNLEGKMKLNAAALEICLFQKNFFSITFSALELRSNEAQRSKDETFDLILCVGRSRVKLQGKKTLSFRSSFSSGKATSWAGENRKERKKSDI</sequence>
<dbReference type="EMBL" id="JAGYWB010000019">
    <property type="protein sequence ID" value="KAI0489273.1"/>
    <property type="molecule type" value="Genomic_DNA"/>
</dbReference>
<proteinExistence type="predicted"/>
<feature type="compositionally biased region" description="Basic and acidic residues" evidence="1">
    <location>
        <begin position="98"/>
        <end position="108"/>
    </location>
</feature>
<evidence type="ECO:0000256" key="1">
    <source>
        <dbReference type="SAM" id="MobiDB-lite"/>
    </source>
</evidence>
<feature type="region of interest" description="Disordered" evidence="1">
    <location>
        <begin position="85"/>
        <end position="108"/>
    </location>
</feature>
<evidence type="ECO:0000313" key="3">
    <source>
        <dbReference type="Proteomes" id="UP000829196"/>
    </source>
</evidence>
<gene>
    <name evidence="2" type="ORF">KFK09_029115</name>
</gene>